<reference evidence="1 2" key="1">
    <citation type="submission" date="2019-05" db="EMBL/GenBank/DDBJ databases">
        <title>Genome sequence of Cellulomonas hominis strain CS1.</title>
        <authorList>
            <person name="Belmont J."/>
            <person name="Maclea K.S."/>
        </authorList>
    </citation>
    <scope>NUCLEOTIDE SEQUENCE [LARGE SCALE GENOMIC DNA]</scope>
    <source>
        <strain evidence="1 2">CS1</strain>
    </source>
</reference>
<dbReference type="AlphaFoldDB" id="A0A7Z8NSW8"/>
<comment type="caution">
    <text evidence="1">The sequence shown here is derived from an EMBL/GenBank/DDBJ whole genome shotgun (WGS) entry which is preliminary data.</text>
</comment>
<organism evidence="1 2">
    <name type="scientific">Cellulomonas hominis</name>
    <dbReference type="NCBI Taxonomy" id="156981"/>
    <lineage>
        <taxon>Bacteria</taxon>
        <taxon>Bacillati</taxon>
        <taxon>Actinomycetota</taxon>
        <taxon>Actinomycetes</taxon>
        <taxon>Micrococcales</taxon>
        <taxon>Cellulomonadaceae</taxon>
        <taxon>Cellulomonas</taxon>
    </lineage>
</organism>
<gene>
    <name evidence="1" type="ORF">FA014_02950</name>
</gene>
<evidence type="ECO:0000313" key="2">
    <source>
        <dbReference type="Proteomes" id="UP000308121"/>
    </source>
</evidence>
<protein>
    <submittedName>
        <fullName evidence="1">Uncharacterized protein</fullName>
    </submittedName>
</protein>
<dbReference type="InterPro" id="IPR046275">
    <property type="entry name" value="DUF6308"/>
</dbReference>
<dbReference type="RefSeq" id="WP_154728222.1">
    <property type="nucleotide sequence ID" value="NZ_SZYE01000010.1"/>
</dbReference>
<accession>A0A7Z8NSW8</accession>
<dbReference type="OrthoDB" id="5178186at2"/>
<name>A0A7Z8NSW8_9CELL</name>
<evidence type="ECO:0000313" key="1">
    <source>
        <dbReference type="EMBL" id="TKR26972.1"/>
    </source>
</evidence>
<dbReference type="Proteomes" id="UP000308121">
    <property type="component" value="Unassembled WGS sequence"/>
</dbReference>
<sequence>MITLSARLASLLSPTRVDQAAEVVRRYFASRSEGGFTGAYFERLGGGGDRPETADVFTAEDLVAVSMLSVRVEGGAAIELLLRRSDRLTELLRAIPAHVRLGELTVDDLGDTWAPRALYRELRTIESIGPTTASKLLARKRPHLVPVYDTVVDRELSLIKGDLWKPLHAWLIADRGANERHLTQVRDRAGVPDISVLRIFDVLAWMTGSGNVEVDHE</sequence>
<proteinExistence type="predicted"/>
<dbReference type="EMBL" id="SZYE01000010">
    <property type="protein sequence ID" value="TKR26972.1"/>
    <property type="molecule type" value="Genomic_DNA"/>
</dbReference>
<dbReference type="Pfam" id="PF19827">
    <property type="entry name" value="DUF6308"/>
    <property type="match status" value="1"/>
</dbReference>